<dbReference type="AlphaFoldDB" id="J9GC94"/>
<dbReference type="Pfam" id="PF14064">
    <property type="entry name" value="HmuY"/>
    <property type="match status" value="1"/>
</dbReference>
<sequence>MSFPIALKCLCLAGAFLLSLSSCDGMLSGMYDQLPADSELGEGLHPTDVTRRFTLTLDATRYDEWIYLDLNRRTLERRALPDTLTGEWDGKSGWMYQLMEGTRFTPLRTVPTDPQTDPEHWDLAFHRFDVRTHGGSVCETSYTQIDRLPVSVTAFAEASFVPDEPTNSLVMTDLREMMAYRIGYQMIAANRVLSGWVKADYTTPPPVFAGSGKIYILRTSDGRHAALRLKNYVGATGTKGQLTIEVLYPYE</sequence>
<evidence type="ECO:0000313" key="1">
    <source>
        <dbReference type="EMBL" id="EJW99402.1"/>
    </source>
</evidence>
<reference evidence="1" key="1">
    <citation type="journal article" date="2012" name="PLoS ONE">
        <title>Gene sets for utilization of primary and secondary nutrition supplies in the distal gut of endangered iberian lynx.</title>
        <authorList>
            <person name="Alcaide M."/>
            <person name="Messina E."/>
            <person name="Richter M."/>
            <person name="Bargiela R."/>
            <person name="Peplies J."/>
            <person name="Huws S.A."/>
            <person name="Newbold C.J."/>
            <person name="Golyshin P.N."/>
            <person name="Simon M.A."/>
            <person name="Lopez G."/>
            <person name="Yakimov M.M."/>
            <person name="Ferrer M."/>
        </authorList>
    </citation>
    <scope>NUCLEOTIDE SEQUENCE</scope>
</reference>
<protein>
    <submittedName>
        <fullName evidence="1">Uncharacterized protein</fullName>
    </submittedName>
</protein>
<dbReference type="InterPro" id="IPR025921">
    <property type="entry name" value="HmuY"/>
</dbReference>
<comment type="caution">
    <text evidence="1">The sequence shown here is derived from an EMBL/GenBank/DDBJ whole genome shotgun (WGS) entry which is preliminary data.</text>
</comment>
<gene>
    <name evidence="1" type="ORF">EVA_12488</name>
</gene>
<proteinExistence type="predicted"/>
<dbReference type="CDD" id="cd12105">
    <property type="entry name" value="HmuY"/>
    <property type="match status" value="1"/>
</dbReference>
<accession>J9GC94</accession>
<dbReference type="EMBL" id="AMCI01003819">
    <property type="protein sequence ID" value="EJW99402.1"/>
    <property type="molecule type" value="Genomic_DNA"/>
</dbReference>
<name>J9GC94_9ZZZZ</name>
<organism evidence="1">
    <name type="scientific">gut metagenome</name>
    <dbReference type="NCBI Taxonomy" id="749906"/>
    <lineage>
        <taxon>unclassified sequences</taxon>
        <taxon>metagenomes</taxon>
        <taxon>organismal metagenomes</taxon>
    </lineage>
</organism>